<dbReference type="Gene3D" id="3.40.50.1010">
    <property type="entry name" value="5'-nuclease"/>
    <property type="match status" value="1"/>
</dbReference>
<evidence type="ECO:0000313" key="3">
    <source>
        <dbReference type="Proteomes" id="UP000611629"/>
    </source>
</evidence>
<evidence type="ECO:0000259" key="1">
    <source>
        <dbReference type="Pfam" id="PF01850"/>
    </source>
</evidence>
<dbReference type="Proteomes" id="UP000611629">
    <property type="component" value="Unassembled WGS sequence"/>
</dbReference>
<evidence type="ECO:0000313" key="2">
    <source>
        <dbReference type="EMBL" id="NYB74195.1"/>
    </source>
</evidence>
<dbReference type="PANTHER" id="PTHR39677:SF4">
    <property type="entry name" value="RIBONUCLEASE VAPC6"/>
    <property type="match status" value="1"/>
</dbReference>
<proteinExistence type="predicted"/>
<dbReference type="SUPFAM" id="SSF88723">
    <property type="entry name" value="PIN domain-like"/>
    <property type="match status" value="1"/>
</dbReference>
<protein>
    <submittedName>
        <fullName evidence="2">PIN domain-containing protein</fullName>
    </submittedName>
</protein>
<comment type="caution">
    <text evidence="2">The sequence shown here is derived from an EMBL/GenBank/DDBJ whole genome shotgun (WGS) entry which is preliminary data.</text>
</comment>
<dbReference type="RefSeq" id="WP_179237907.1">
    <property type="nucleotide sequence ID" value="NZ_JACBNQ010000008.1"/>
</dbReference>
<dbReference type="InterPro" id="IPR002716">
    <property type="entry name" value="PIN_dom"/>
</dbReference>
<dbReference type="EMBL" id="JACBNQ010000008">
    <property type="protein sequence ID" value="NYB74195.1"/>
    <property type="molecule type" value="Genomic_DNA"/>
</dbReference>
<name>A0A974BK91_SEDHY</name>
<dbReference type="InterPro" id="IPR029060">
    <property type="entry name" value="PIN-like_dom_sf"/>
</dbReference>
<dbReference type="AlphaFoldDB" id="A0A974BK91"/>
<feature type="domain" description="PIN" evidence="1">
    <location>
        <begin position="9"/>
        <end position="133"/>
    </location>
</feature>
<dbReference type="PANTHER" id="PTHR39677">
    <property type="entry name" value="RIBONUCLEASE VAPC6"/>
    <property type="match status" value="1"/>
</dbReference>
<accession>A0A974BK91</accession>
<gene>
    <name evidence="2" type="ORF">HZF24_08565</name>
</gene>
<sequence length="147" mass="16797">MGIDVGRSVLLDTNCFIYFFEDNPDYSGKLEKVFIDIQDGKTPALMSVVSFMEVLVKPKRDKNIFIENRYKLMLSNFPNLSIVNVDYKIADIASRLRAYYNIKTPDALIIATGITMKADCFITNDSRLEKVCREEGIQVIIIENIDL</sequence>
<reference evidence="2" key="1">
    <citation type="submission" date="2020-07" db="EMBL/GenBank/DDBJ databases">
        <title>Genomic analysis of a strain of Sedimentibacter Hydroxybenzoicus DSM7310.</title>
        <authorList>
            <person name="Ma S."/>
        </authorList>
    </citation>
    <scope>NUCLEOTIDE SEQUENCE</scope>
    <source>
        <strain evidence="2">DSM 7310</strain>
    </source>
</reference>
<organism evidence="2 3">
    <name type="scientific">Sedimentibacter hydroxybenzoicus DSM 7310</name>
    <dbReference type="NCBI Taxonomy" id="1123245"/>
    <lineage>
        <taxon>Bacteria</taxon>
        <taxon>Bacillati</taxon>
        <taxon>Bacillota</taxon>
        <taxon>Tissierellia</taxon>
        <taxon>Sedimentibacter</taxon>
    </lineage>
</organism>
<dbReference type="Pfam" id="PF01850">
    <property type="entry name" value="PIN"/>
    <property type="match status" value="1"/>
</dbReference>
<keyword evidence="3" id="KW-1185">Reference proteome</keyword>